<name>A0A7M4EVF9_CROPO</name>
<protein>
    <submittedName>
        <fullName evidence="1">Uncharacterized protein</fullName>
    </submittedName>
</protein>
<dbReference type="Ensembl" id="ENSCPRT00005017694.1">
    <property type="protein sequence ID" value="ENSCPRP00005015077.1"/>
    <property type="gene ID" value="ENSCPRG00005010575.1"/>
</dbReference>
<dbReference type="AlphaFoldDB" id="A0A7M4EVF9"/>
<dbReference type="OMA" id="PQDENHS"/>
<dbReference type="Proteomes" id="UP000594220">
    <property type="component" value="Unplaced"/>
</dbReference>
<accession>A0A7M4EVF9</accession>
<sequence>RPPGVCRPQDENHSSSSSPFLVIDWKRKTGFPAFSAPSQFSALNEPVQMKKIFFLYQQKSQLLI</sequence>
<reference evidence="1" key="2">
    <citation type="submission" date="2025-09" db="UniProtKB">
        <authorList>
            <consortium name="Ensembl"/>
        </authorList>
    </citation>
    <scope>IDENTIFICATION</scope>
</reference>
<proteinExistence type="predicted"/>
<reference evidence="1" key="1">
    <citation type="submission" date="2025-08" db="UniProtKB">
        <authorList>
            <consortium name="Ensembl"/>
        </authorList>
    </citation>
    <scope>IDENTIFICATION</scope>
</reference>
<organism evidence="1 2">
    <name type="scientific">Crocodylus porosus</name>
    <name type="common">Saltwater crocodile</name>
    <name type="synonym">Estuarine crocodile</name>
    <dbReference type="NCBI Taxonomy" id="8502"/>
    <lineage>
        <taxon>Eukaryota</taxon>
        <taxon>Metazoa</taxon>
        <taxon>Chordata</taxon>
        <taxon>Craniata</taxon>
        <taxon>Vertebrata</taxon>
        <taxon>Euteleostomi</taxon>
        <taxon>Archelosauria</taxon>
        <taxon>Archosauria</taxon>
        <taxon>Crocodylia</taxon>
        <taxon>Longirostres</taxon>
        <taxon>Crocodylidae</taxon>
        <taxon>Crocodylus</taxon>
    </lineage>
</organism>
<evidence type="ECO:0000313" key="2">
    <source>
        <dbReference type="Proteomes" id="UP000594220"/>
    </source>
</evidence>
<evidence type="ECO:0000313" key="1">
    <source>
        <dbReference type="Ensembl" id="ENSCPRP00005015077.1"/>
    </source>
</evidence>
<keyword evidence="2" id="KW-1185">Reference proteome</keyword>